<proteinExistence type="predicted"/>
<evidence type="ECO:0000313" key="4">
    <source>
        <dbReference type="Proteomes" id="UP000575083"/>
    </source>
</evidence>
<protein>
    <recommendedName>
        <fullName evidence="5">DUF2059 domain-containing protein</fullName>
    </recommendedName>
</protein>
<name>A0A7X0PCG9_9BURK</name>
<feature type="chain" id="PRO_5031514543" description="DUF2059 domain-containing protein" evidence="2">
    <location>
        <begin position="20"/>
        <end position="349"/>
    </location>
</feature>
<reference evidence="3 4" key="1">
    <citation type="submission" date="2020-08" db="EMBL/GenBank/DDBJ databases">
        <title>Functional genomics of gut bacteria from endangered species of beetles.</title>
        <authorList>
            <person name="Carlos-Shanley C."/>
        </authorList>
    </citation>
    <scope>NUCLEOTIDE SEQUENCE [LARGE SCALE GENOMIC DNA]</scope>
    <source>
        <strain evidence="3 4">S00198</strain>
    </source>
</reference>
<accession>A0A7X0PCG9</accession>
<keyword evidence="4" id="KW-1185">Reference proteome</keyword>
<dbReference type="EMBL" id="JACHLK010000002">
    <property type="protein sequence ID" value="MBB6559027.1"/>
    <property type="molecule type" value="Genomic_DNA"/>
</dbReference>
<dbReference type="RefSeq" id="WP_184856423.1">
    <property type="nucleotide sequence ID" value="NZ_JACHLK010000002.1"/>
</dbReference>
<gene>
    <name evidence="3" type="ORF">HNP48_001691</name>
</gene>
<dbReference type="Proteomes" id="UP000575083">
    <property type="component" value="Unassembled WGS sequence"/>
</dbReference>
<feature type="region of interest" description="Disordered" evidence="1">
    <location>
        <begin position="24"/>
        <end position="64"/>
    </location>
</feature>
<evidence type="ECO:0000256" key="1">
    <source>
        <dbReference type="SAM" id="MobiDB-lite"/>
    </source>
</evidence>
<evidence type="ECO:0000313" key="3">
    <source>
        <dbReference type="EMBL" id="MBB6559027.1"/>
    </source>
</evidence>
<organism evidence="3 4">
    <name type="scientific">Acidovorax soli</name>
    <dbReference type="NCBI Taxonomy" id="592050"/>
    <lineage>
        <taxon>Bacteria</taxon>
        <taxon>Pseudomonadati</taxon>
        <taxon>Pseudomonadota</taxon>
        <taxon>Betaproteobacteria</taxon>
        <taxon>Burkholderiales</taxon>
        <taxon>Comamonadaceae</taxon>
        <taxon>Acidovorax</taxon>
    </lineage>
</organism>
<comment type="caution">
    <text evidence="3">The sequence shown here is derived from an EMBL/GenBank/DDBJ whole genome shotgun (WGS) entry which is preliminary data.</text>
</comment>
<feature type="compositionally biased region" description="Polar residues" evidence="1">
    <location>
        <begin position="49"/>
        <end position="60"/>
    </location>
</feature>
<feature type="signal peptide" evidence="2">
    <location>
        <begin position="1"/>
        <end position="19"/>
    </location>
</feature>
<dbReference type="AlphaFoldDB" id="A0A7X0PCG9"/>
<keyword evidence="2" id="KW-0732">Signal</keyword>
<evidence type="ECO:0000256" key="2">
    <source>
        <dbReference type="SAM" id="SignalP"/>
    </source>
</evidence>
<evidence type="ECO:0008006" key="5">
    <source>
        <dbReference type="Google" id="ProtNLM"/>
    </source>
</evidence>
<sequence>MKIMAPAFIIGLAGLAVYAATTFGGDEPAPDPSPSKVSSSEQRQAKPGDQQQESLSSLIDSSGPGDISSKLDALLSKKIPASYGMIDQISQRFKGSTDAEEKLRLARFYNSAYFNTEDKQLREKISTTLTELIRSETDPKVGRSLALSHSRLLFDGNTLENLSTSYKKKFLSFDDYYGELAHAFPGAPPEIRTSMIKELAEGHNRYASDIVADYMSGGNSGDLTAAEIGALKGFLKTNEPIFSGAPASFSMFEAIRVEKWLGAMAEFEKNGPAAKPNYQAVFDKIQMADTDPRFAIAFLISGRGRELATDKTYTAEILKARSKAYDFIDKNSSSQSLQSVRTMLDDIKP</sequence>